<evidence type="ECO:0000256" key="2">
    <source>
        <dbReference type="ARBA" id="ARBA00023242"/>
    </source>
</evidence>
<keyword evidence="2" id="KW-0539">Nucleus</keyword>
<evidence type="ECO:0000256" key="3">
    <source>
        <dbReference type="SAM" id="Coils"/>
    </source>
</evidence>
<comment type="subcellular location">
    <subcellularLocation>
        <location evidence="1">Nucleus</location>
    </subcellularLocation>
</comment>
<dbReference type="InterPro" id="IPR008501">
    <property type="entry name" value="THOC7/Mft1"/>
</dbReference>
<dbReference type="GO" id="GO:0000445">
    <property type="term" value="C:THO complex part of transcription export complex"/>
    <property type="evidence" value="ECO:0007669"/>
    <property type="project" value="InterPro"/>
</dbReference>
<name>A0AAD7UHQ9_9STRA</name>
<accession>A0AAD7UHQ9</accession>
<dbReference type="EMBL" id="JAQMWT010000238">
    <property type="protein sequence ID" value="KAJ8607030.1"/>
    <property type="molecule type" value="Genomic_DNA"/>
</dbReference>
<dbReference type="Proteomes" id="UP001230188">
    <property type="component" value="Unassembled WGS sequence"/>
</dbReference>
<organism evidence="4 5">
    <name type="scientific">Chrysophaeum taylorii</name>
    <dbReference type="NCBI Taxonomy" id="2483200"/>
    <lineage>
        <taxon>Eukaryota</taxon>
        <taxon>Sar</taxon>
        <taxon>Stramenopiles</taxon>
        <taxon>Ochrophyta</taxon>
        <taxon>Pelagophyceae</taxon>
        <taxon>Pelagomonadales</taxon>
        <taxon>Pelagomonadaceae</taxon>
        <taxon>Chrysophaeum</taxon>
    </lineage>
</organism>
<keyword evidence="5" id="KW-1185">Reference proteome</keyword>
<sequence length="127" mass="14854">MKERLLTRETVFLGRSAKKVVQKYYVWGSSVFDEKEEEERRTAFESMRCELRLFGLEVKKTGLSVMAWRRELRDADAEEASTARKIEEAKAEIARLRENLSIEREIRRCKDECEALAAEVVKLPAVR</sequence>
<gene>
    <name evidence="4" type="ORF">CTAYLR_006258</name>
</gene>
<dbReference type="Pfam" id="PF05615">
    <property type="entry name" value="THOC7"/>
    <property type="match status" value="1"/>
</dbReference>
<protein>
    <submittedName>
        <fullName evidence="4">Uncharacterized protein</fullName>
    </submittedName>
</protein>
<dbReference type="GO" id="GO:0006397">
    <property type="term" value="P:mRNA processing"/>
    <property type="evidence" value="ECO:0007669"/>
    <property type="project" value="InterPro"/>
</dbReference>
<evidence type="ECO:0000313" key="4">
    <source>
        <dbReference type="EMBL" id="KAJ8607030.1"/>
    </source>
</evidence>
<evidence type="ECO:0000256" key="1">
    <source>
        <dbReference type="ARBA" id="ARBA00004123"/>
    </source>
</evidence>
<comment type="caution">
    <text evidence="4">The sequence shown here is derived from an EMBL/GenBank/DDBJ whole genome shotgun (WGS) entry which is preliminary data.</text>
</comment>
<dbReference type="AlphaFoldDB" id="A0AAD7UHQ9"/>
<proteinExistence type="predicted"/>
<feature type="coiled-coil region" evidence="3">
    <location>
        <begin position="72"/>
        <end position="119"/>
    </location>
</feature>
<evidence type="ECO:0000313" key="5">
    <source>
        <dbReference type="Proteomes" id="UP001230188"/>
    </source>
</evidence>
<keyword evidence="3" id="KW-0175">Coiled coil</keyword>
<reference evidence="4" key="1">
    <citation type="submission" date="2023-01" db="EMBL/GenBank/DDBJ databases">
        <title>Metagenome sequencing of chrysophaentin producing Chrysophaeum taylorii.</title>
        <authorList>
            <person name="Davison J."/>
            <person name="Bewley C."/>
        </authorList>
    </citation>
    <scope>NUCLEOTIDE SEQUENCE</scope>
    <source>
        <strain evidence="4">NIES-1699</strain>
    </source>
</reference>